<proteinExistence type="predicted"/>
<organism evidence="1 2">
    <name type="scientific">Paenibacillus peoriae</name>
    <dbReference type="NCBI Taxonomy" id="59893"/>
    <lineage>
        <taxon>Bacteria</taxon>
        <taxon>Bacillati</taxon>
        <taxon>Bacillota</taxon>
        <taxon>Bacilli</taxon>
        <taxon>Bacillales</taxon>
        <taxon>Paenibacillaceae</taxon>
        <taxon>Paenibacillus</taxon>
    </lineage>
</organism>
<accession>A0A7H0Y2J4</accession>
<evidence type="ECO:0000313" key="2">
    <source>
        <dbReference type="Proteomes" id="UP000516384"/>
    </source>
</evidence>
<dbReference type="AlphaFoldDB" id="A0A7H0Y2J4"/>
<reference evidence="1 2" key="1">
    <citation type="submission" date="2020-09" db="EMBL/GenBank/DDBJ databases">
        <title>Characterization of Paenibacillus peoriae strain ZF390 with broad-spectrum antimicrobial activity as a potential biocontrol agent.</title>
        <authorList>
            <person name="Li L."/>
            <person name="Zhao Y."/>
            <person name="Li B."/>
            <person name="Xie X."/>
        </authorList>
    </citation>
    <scope>NUCLEOTIDE SEQUENCE [LARGE SCALE GENOMIC DNA]</scope>
    <source>
        <strain evidence="1 2">ZF390</strain>
    </source>
</reference>
<dbReference type="RefSeq" id="WP_190297206.1">
    <property type="nucleotide sequence ID" value="NZ_CP061172.1"/>
</dbReference>
<gene>
    <name evidence="1" type="ORF">IAQ67_15490</name>
</gene>
<sequence>MNVNNDLARQTFFQNYKNESINIELERITNALRNNTMHPKGVEFLKKSSLIKDLERDSLIFSNDTTCDLIVHTVYNYTKNKKLKETINNIYVGFVETKDENPHVNDPFFDGSRLIIIDAKTSFILDQIGEIIAIKYMSSHGYFNSLNEKFDREILQRCIQKQLNPYSKDLLYEFEDLILKNGGEKLVDNFAELISKITETSIGFVVGHEIGHCLLNHTGYTNNVNVDHNMEIQADECGVFLVRDYLRSYDLDLSQKHLDLQICGVASSIISMALSSGSPLLDGRSHPSIRKRYGSVIFSIQRLFGKVFAQEANKMVDWFCAESGYHQWREIWWTLPSNYFDEIEKLIPELEKNAE</sequence>
<dbReference type="Proteomes" id="UP000516384">
    <property type="component" value="Chromosome"/>
</dbReference>
<protein>
    <submittedName>
        <fullName evidence="1">Uncharacterized protein</fullName>
    </submittedName>
</protein>
<dbReference type="EMBL" id="CP061172">
    <property type="protein sequence ID" value="QNR65302.1"/>
    <property type="molecule type" value="Genomic_DNA"/>
</dbReference>
<evidence type="ECO:0000313" key="1">
    <source>
        <dbReference type="EMBL" id="QNR65302.1"/>
    </source>
</evidence>
<name>A0A7H0Y2J4_9BACL</name>